<proteinExistence type="predicted"/>
<dbReference type="Gene3D" id="3.40.710.10">
    <property type="entry name" value="DD-peptidase/beta-lactamase superfamily"/>
    <property type="match status" value="1"/>
</dbReference>
<dbReference type="InterPro" id="IPR011990">
    <property type="entry name" value="TPR-like_helical_dom_sf"/>
</dbReference>
<dbReference type="InterPro" id="IPR012338">
    <property type="entry name" value="Beta-lactam/transpept-like"/>
</dbReference>
<dbReference type="SUPFAM" id="SSF56601">
    <property type="entry name" value="beta-lactamase/transpeptidase-like"/>
    <property type="match status" value="1"/>
</dbReference>
<evidence type="ECO:0000256" key="1">
    <source>
        <dbReference type="PROSITE-ProRule" id="PRU00339"/>
    </source>
</evidence>
<sequence length="500" mass="56295">MIRQHIFTIILLIPFALLAQKNSMDIEQFVNNVDKKTPQLLRGFNVPGAVIGIIENGEIILQRGYGYSNVDKETHVTTSTGFNIGSISKTVTAWGVMKLVQEGKIDLDAPAEKYLTRWHLPKSDFDSKEVTVRRLLSHTAGLSLHGYPGWAPNDILPTIEESLNGKNNGPGRVEVVVEPGTKWKYSGGGFTILQLIIEEVTGERFENYMQTEILNPLGMINSSYTIDEKILNSSSLEYNNFGEEIDFELFTAKAAAGLHTTLEDFMLFVQASLYKSENNKSYQHILSTDYVKQMMTPEPETNGVYGLGYQVEIFGDSKVLKGHGGANSGWHALFMVDSISNDGFIMFTNGGAGYNIYSQIICYWEHWKSGKKIYDDCKSLPSISNKIKQIIDIDGTNNLNKAYFELKQNQLDKYNFSEEQLNQLGYYYLGKGEIENSIAVFKLNVEAFPKSYNVYDSYGEALLKGNYRDMAVENYIKSLELNSDNYNAIEILNKIGAKKH</sequence>
<evidence type="ECO:0000313" key="3">
    <source>
        <dbReference type="EMBL" id="WNH10895.1"/>
    </source>
</evidence>
<dbReference type="InterPro" id="IPR019734">
    <property type="entry name" value="TPR_rpt"/>
</dbReference>
<keyword evidence="3" id="KW-0378">Hydrolase</keyword>
<dbReference type="Pfam" id="PF00144">
    <property type="entry name" value="Beta-lactamase"/>
    <property type="match status" value="1"/>
</dbReference>
<feature type="repeat" description="TPR" evidence="1">
    <location>
        <begin position="452"/>
        <end position="485"/>
    </location>
</feature>
<dbReference type="PANTHER" id="PTHR46825">
    <property type="entry name" value="D-ALANYL-D-ALANINE-CARBOXYPEPTIDASE/ENDOPEPTIDASE AMPH"/>
    <property type="match status" value="1"/>
</dbReference>
<organism evidence="3 4">
    <name type="scientific">Thalassobellus suaedae</name>
    <dbReference type="NCBI Taxonomy" id="3074124"/>
    <lineage>
        <taxon>Bacteria</taxon>
        <taxon>Pseudomonadati</taxon>
        <taxon>Bacteroidota</taxon>
        <taxon>Flavobacteriia</taxon>
        <taxon>Flavobacteriales</taxon>
        <taxon>Flavobacteriaceae</taxon>
        <taxon>Thalassobellus</taxon>
    </lineage>
</organism>
<reference evidence="3 4" key="1">
    <citation type="submission" date="2023-09" db="EMBL/GenBank/DDBJ databases">
        <title>Thalassobella suaedae gen. nov., sp. nov., a marine bacterium of the family Flavobacteriaceae isolated from a halophyte Suaeda japonica.</title>
        <authorList>
            <person name="Lee S.Y."/>
            <person name="Hwang C.Y."/>
        </authorList>
    </citation>
    <scope>NUCLEOTIDE SEQUENCE [LARGE SCALE GENOMIC DNA]</scope>
    <source>
        <strain evidence="3 4">HL-DH14</strain>
    </source>
</reference>
<dbReference type="RefSeq" id="WP_415867113.1">
    <property type="nucleotide sequence ID" value="NZ_CP134537.1"/>
</dbReference>
<dbReference type="PROSITE" id="PS50005">
    <property type="entry name" value="TPR"/>
    <property type="match status" value="1"/>
</dbReference>
<dbReference type="GO" id="GO:0016787">
    <property type="term" value="F:hydrolase activity"/>
    <property type="evidence" value="ECO:0007669"/>
    <property type="project" value="UniProtKB-KW"/>
</dbReference>
<protein>
    <submittedName>
        <fullName evidence="3">Serine hydrolase</fullName>
    </submittedName>
</protein>
<dbReference type="SUPFAM" id="SSF48452">
    <property type="entry name" value="TPR-like"/>
    <property type="match status" value="1"/>
</dbReference>
<accession>A0ABY9XYU2</accession>
<dbReference type="Gene3D" id="1.25.40.10">
    <property type="entry name" value="Tetratricopeptide repeat domain"/>
    <property type="match status" value="1"/>
</dbReference>
<feature type="domain" description="Beta-lactamase-related" evidence="2">
    <location>
        <begin position="45"/>
        <end position="351"/>
    </location>
</feature>
<dbReference type="InterPro" id="IPR050491">
    <property type="entry name" value="AmpC-like"/>
</dbReference>
<name>A0ABY9XYU2_9FLAO</name>
<dbReference type="EMBL" id="CP134537">
    <property type="protein sequence ID" value="WNH10895.1"/>
    <property type="molecule type" value="Genomic_DNA"/>
</dbReference>
<evidence type="ECO:0000259" key="2">
    <source>
        <dbReference type="Pfam" id="PF00144"/>
    </source>
</evidence>
<dbReference type="PANTHER" id="PTHR46825:SF12">
    <property type="entry name" value="PENICILLIN-BINDING PROTEIN 4"/>
    <property type="match status" value="1"/>
</dbReference>
<keyword evidence="1" id="KW-0802">TPR repeat</keyword>
<evidence type="ECO:0000313" key="4">
    <source>
        <dbReference type="Proteomes" id="UP001302806"/>
    </source>
</evidence>
<dbReference type="InterPro" id="IPR001466">
    <property type="entry name" value="Beta-lactam-related"/>
</dbReference>
<dbReference type="Proteomes" id="UP001302806">
    <property type="component" value="Chromosome"/>
</dbReference>
<gene>
    <name evidence="3" type="ORF">RHP51_09775</name>
</gene>